<evidence type="ECO:0000259" key="2">
    <source>
        <dbReference type="Pfam" id="PF20434"/>
    </source>
</evidence>
<dbReference type="InParanoid" id="A0A423XK57"/>
<dbReference type="PANTHER" id="PTHR48081:SF33">
    <property type="entry name" value="KYNURENINE FORMAMIDASE"/>
    <property type="match status" value="1"/>
</dbReference>
<keyword evidence="4" id="KW-1185">Reference proteome</keyword>
<proteinExistence type="predicted"/>
<evidence type="ECO:0000313" key="4">
    <source>
        <dbReference type="Proteomes" id="UP000285146"/>
    </source>
</evidence>
<keyword evidence="1" id="KW-0378">Hydrolase</keyword>
<dbReference type="SUPFAM" id="SSF53474">
    <property type="entry name" value="alpha/beta-Hydrolases"/>
    <property type="match status" value="1"/>
</dbReference>
<sequence>MDGVKEALARYGNAWSRDIPPTLLKLYEPLQAKQNERYAGHIKAEKAIKYGPDARHRIDVYTPARAEASGGSGKPVVVFIHGGGLVTGDNDQSPNIHANIGNYFTSKGCITCLVTYRLALQGGHFPNGAEDVAAALHWVQANISTYGGDPDRVVAMGQSAGGHHLATAVFLGLLDPNPGPLLRGAVLLSAALTTDPSDPPRAAVLKDWYRTNDVFEINSRWSPAAVFRQQYFGTTTTAPRQKLPFELLLLIGEAEADEILDGTFEFASDYRKRFGKMPLFEVLKGHNHVSYTMGLGLDEPEYVAVAERLLRFIEKSTA</sequence>
<feature type="domain" description="BD-FAE-like" evidence="2">
    <location>
        <begin position="58"/>
        <end position="167"/>
    </location>
</feature>
<dbReference type="InterPro" id="IPR049492">
    <property type="entry name" value="BD-FAE-like_dom"/>
</dbReference>
<evidence type="ECO:0000313" key="3">
    <source>
        <dbReference type="EMBL" id="ROW16772.1"/>
    </source>
</evidence>
<comment type="caution">
    <text evidence="3">The sequence shown here is derived from an EMBL/GenBank/DDBJ whole genome shotgun (WGS) entry which is preliminary data.</text>
</comment>
<dbReference type="GO" id="GO:0004061">
    <property type="term" value="F:arylformamidase activity"/>
    <property type="evidence" value="ECO:0007669"/>
    <property type="project" value="TreeGrafter"/>
</dbReference>
<dbReference type="Gene3D" id="3.40.50.1820">
    <property type="entry name" value="alpha/beta hydrolase"/>
    <property type="match status" value="1"/>
</dbReference>
<dbReference type="Pfam" id="PF20434">
    <property type="entry name" value="BD-FAE"/>
    <property type="match status" value="1"/>
</dbReference>
<gene>
    <name evidence="3" type="ORF">VPNG_01620</name>
</gene>
<dbReference type="InterPro" id="IPR029058">
    <property type="entry name" value="AB_hydrolase_fold"/>
</dbReference>
<dbReference type="PANTHER" id="PTHR48081">
    <property type="entry name" value="AB HYDROLASE SUPERFAMILY PROTEIN C4A8.06C"/>
    <property type="match status" value="1"/>
</dbReference>
<dbReference type="EMBL" id="LKEB01000004">
    <property type="protein sequence ID" value="ROW16772.1"/>
    <property type="molecule type" value="Genomic_DNA"/>
</dbReference>
<accession>A0A423XK57</accession>
<dbReference type="AlphaFoldDB" id="A0A423XK57"/>
<evidence type="ECO:0000256" key="1">
    <source>
        <dbReference type="ARBA" id="ARBA00022801"/>
    </source>
</evidence>
<dbReference type="Proteomes" id="UP000285146">
    <property type="component" value="Unassembled WGS sequence"/>
</dbReference>
<dbReference type="STRING" id="1230097.A0A423XK57"/>
<reference evidence="3 4" key="1">
    <citation type="submission" date="2015-09" db="EMBL/GenBank/DDBJ databases">
        <title>Host preference determinants of Valsa canker pathogens revealed by comparative genomics.</title>
        <authorList>
            <person name="Yin Z."/>
            <person name="Huang L."/>
        </authorList>
    </citation>
    <scope>NUCLEOTIDE SEQUENCE [LARGE SCALE GENOMIC DNA]</scope>
    <source>
        <strain evidence="3 4">SXYLt</strain>
    </source>
</reference>
<dbReference type="OrthoDB" id="433474at2759"/>
<dbReference type="InterPro" id="IPR050300">
    <property type="entry name" value="GDXG_lipolytic_enzyme"/>
</dbReference>
<protein>
    <recommendedName>
        <fullName evidence="2">BD-FAE-like domain-containing protein</fullName>
    </recommendedName>
</protein>
<name>A0A423XK57_9PEZI</name>
<organism evidence="3 4">
    <name type="scientific">Cytospora leucostoma</name>
    <dbReference type="NCBI Taxonomy" id="1230097"/>
    <lineage>
        <taxon>Eukaryota</taxon>
        <taxon>Fungi</taxon>
        <taxon>Dikarya</taxon>
        <taxon>Ascomycota</taxon>
        <taxon>Pezizomycotina</taxon>
        <taxon>Sordariomycetes</taxon>
        <taxon>Sordariomycetidae</taxon>
        <taxon>Diaporthales</taxon>
        <taxon>Cytosporaceae</taxon>
        <taxon>Cytospora</taxon>
    </lineage>
</organism>